<keyword evidence="2 4" id="KW-0378">Hydrolase</keyword>
<accession>A0A4Q8AFL5</accession>
<feature type="binding site" evidence="4">
    <location>
        <position position="247"/>
    </location>
    <ligand>
        <name>pyridoxal 5'-phosphate</name>
        <dbReference type="ChEBI" id="CHEBI:597326"/>
    </ligand>
</feature>
<dbReference type="InterPro" id="IPR015424">
    <property type="entry name" value="PyrdxlP-dep_Trfase"/>
</dbReference>
<evidence type="ECO:0000256" key="2">
    <source>
        <dbReference type="ARBA" id="ARBA00022801"/>
    </source>
</evidence>
<dbReference type="GO" id="GO:0097053">
    <property type="term" value="P:L-kynurenine catabolic process"/>
    <property type="evidence" value="ECO:0007669"/>
    <property type="project" value="UniProtKB-UniRule"/>
</dbReference>
<evidence type="ECO:0000256" key="3">
    <source>
        <dbReference type="ARBA" id="ARBA00022898"/>
    </source>
</evidence>
<organism evidence="7 8">
    <name type="scientific">Zhihengliuella halotolerans</name>
    <dbReference type="NCBI Taxonomy" id="370736"/>
    <lineage>
        <taxon>Bacteria</taxon>
        <taxon>Bacillati</taxon>
        <taxon>Actinomycetota</taxon>
        <taxon>Actinomycetes</taxon>
        <taxon>Micrococcales</taxon>
        <taxon>Micrococcaceae</taxon>
        <taxon>Zhihengliuella</taxon>
    </lineage>
</organism>
<dbReference type="PANTHER" id="PTHR14084:SF0">
    <property type="entry name" value="KYNURENINASE"/>
    <property type="match status" value="1"/>
</dbReference>
<comment type="caution">
    <text evidence="7">The sequence shown here is derived from an EMBL/GenBank/DDBJ whole genome shotgun (WGS) entry which is preliminary data.</text>
</comment>
<dbReference type="PIRSF" id="PIRSF038800">
    <property type="entry name" value="KYNU"/>
    <property type="match status" value="1"/>
</dbReference>
<dbReference type="GO" id="GO:0030170">
    <property type="term" value="F:pyridoxal phosphate binding"/>
    <property type="evidence" value="ECO:0007669"/>
    <property type="project" value="UniProtKB-UniRule"/>
</dbReference>
<dbReference type="NCBIfam" id="TIGR01814">
    <property type="entry name" value="kynureninase"/>
    <property type="match status" value="1"/>
</dbReference>
<comment type="catalytic activity">
    <reaction evidence="6">
        <text>3-hydroxy-L-kynurenine + H2O = 3-hydroxyanthranilate + L-alanine + H(+)</text>
        <dbReference type="Rhea" id="RHEA:25143"/>
        <dbReference type="ChEBI" id="CHEBI:15377"/>
        <dbReference type="ChEBI" id="CHEBI:15378"/>
        <dbReference type="ChEBI" id="CHEBI:36559"/>
        <dbReference type="ChEBI" id="CHEBI:57972"/>
        <dbReference type="ChEBI" id="CHEBI:58125"/>
        <dbReference type="EC" id="3.7.1.3"/>
    </reaction>
</comment>
<dbReference type="OrthoDB" id="9812626at2"/>
<proteinExistence type="inferred from homology"/>
<feature type="binding site" evidence="4">
    <location>
        <position position="277"/>
    </location>
    <ligand>
        <name>pyridoxal 5'-phosphate</name>
        <dbReference type="ChEBI" id="CHEBI:597326"/>
    </ligand>
</feature>
<dbReference type="InterPro" id="IPR015422">
    <property type="entry name" value="PyrdxlP-dep_Trfase_small"/>
</dbReference>
<dbReference type="InterPro" id="IPR010111">
    <property type="entry name" value="Kynureninase"/>
</dbReference>
<evidence type="ECO:0000313" key="7">
    <source>
        <dbReference type="EMBL" id="RZU63112.1"/>
    </source>
</evidence>
<evidence type="ECO:0000256" key="1">
    <source>
        <dbReference type="ARBA" id="ARBA00022642"/>
    </source>
</evidence>
<feature type="binding site" evidence="4">
    <location>
        <position position="222"/>
    </location>
    <ligand>
        <name>pyridoxal 5'-phosphate</name>
        <dbReference type="ChEBI" id="CHEBI:597326"/>
    </ligand>
</feature>
<comment type="function">
    <text evidence="4 6">Catalyzes the cleavage of L-kynurenine (L-Kyn) and L-3-hydroxykynurenine (L-3OHKyn) into anthranilic acid (AA) and 3-hydroxyanthranilic acid (3-OHAA), respectively.</text>
</comment>
<dbReference type="GO" id="GO:0009435">
    <property type="term" value="P:NAD+ biosynthetic process"/>
    <property type="evidence" value="ECO:0007669"/>
    <property type="project" value="UniProtKB-UniRule"/>
</dbReference>
<dbReference type="PANTHER" id="PTHR14084">
    <property type="entry name" value="KYNURENINASE"/>
    <property type="match status" value="1"/>
</dbReference>
<name>A0A4Q8AFL5_9MICC</name>
<dbReference type="Gene3D" id="3.40.640.10">
    <property type="entry name" value="Type I PLP-dependent aspartate aminotransferase-like (Major domain)"/>
    <property type="match status" value="1"/>
</dbReference>
<keyword evidence="1 4" id="KW-0662">Pyridine nucleotide biosynthesis</keyword>
<feature type="binding site" evidence="4">
    <location>
        <position position="108"/>
    </location>
    <ligand>
        <name>pyridoxal 5'-phosphate</name>
        <dbReference type="ChEBI" id="CHEBI:597326"/>
    </ligand>
</feature>
<comment type="cofactor">
    <cofactor evidence="4 6">
        <name>pyridoxal 5'-phosphate</name>
        <dbReference type="ChEBI" id="CHEBI:597326"/>
    </cofactor>
</comment>
<feature type="modified residue" description="N6-(pyridoxal phosphate)lysine" evidence="4">
    <location>
        <position position="248"/>
    </location>
</feature>
<dbReference type="GO" id="GO:0019441">
    <property type="term" value="P:L-tryptophan catabolic process to kynurenine"/>
    <property type="evidence" value="ECO:0007669"/>
    <property type="project" value="TreeGrafter"/>
</dbReference>
<dbReference type="Proteomes" id="UP000292685">
    <property type="component" value="Unassembled WGS sequence"/>
</dbReference>
<comment type="pathway">
    <text evidence="4 6">Amino-acid degradation; L-kynurenine degradation; L-alanine and anthranilate from L-kynurenine: step 1/1.</text>
</comment>
<gene>
    <name evidence="4" type="primary">kynU</name>
    <name evidence="7" type="ORF">EV380_2721</name>
</gene>
<dbReference type="Pfam" id="PF22580">
    <property type="entry name" value="KYNU_C"/>
    <property type="match status" value="1"/>
</dbReference>
<dbReference type="GO" id="GO:0043420">
    <property type="term" value="P:anthranilate metabolic process"/>
    <property type="evidence" value="ECO:0007669"/>
    <property type="project" value="TreeGrafter"/>
</dbReference>
<protein>
    <recommendedName>
        <fullName evidence="4 5">Kynureninase</fullName>
        <ecNumber evidence="4 5">3.7.1.3</ecNumber>
    </recommendedName>
    <alternativeName>
        <fullName evidence="4">L-kynurenine hydrolase</fullName>
    </alternativeName>
</protein>
<feature type="binding site" evidence="4">
    <location>
        <position position="225"/>
    </location>
    <ligand>
        <name>pyridoxal 5'-phosphate</name>
        <dbReference type="ChEBI" id="CHEBI:597326"/>
    </ligand>
</feature>
<dbReference type="UniPathway" id="UPA00253">
    <property type="reaction ID" value="UER00329"/>
</dbReference>
<keyword evidence="8" id="KW-1185">Reference proteome</keyword>
<evidence type="ECO:0000256" key="4">
    <source>
        <dbReference type="HAMAP-Rule" id="MF_01970"/>
    </source>
</evidence>
<keyword evidence="3 4" id="KW-0663">Pyridoxal phosphate</keyword>
<dbReference type="Gene3D" id="3.90.1150.10">
    <property type="entry name" value="Aspartate Aminotransferase, domain 1"/>
    <property type="match status" value="1"/>
</dbReference>
<comment type="similarity">
    <text evidence="4 6">Belongs to the kynureninase family.</text>
</comment>
<feature type="binding site" evidence="4">
    <location>
        <position position="107"/>
    </location>
    <ligand>
        <name>pyridoxal 5'-phosphate</name>
        <dbReference type="ChEBI" id="CHEBI:597326"/>
    </ligand>
</feature>
<dbReference type="EMBL" id="SHLA01000001">
    <property type="protein sequence ID" value="RZU63112.1"/>
    <property type="molecule type" value="Genomic_DNA"/>
</dbReference>
<dbReference type="EC" id="3.7.1.3" evidence="4 5"/>
<feature type="binding site" evidence="4">
    <location>
        <position position="303"/>
    </location>
    <ligand>
        <name>pyridoxal 5'-phosphate</name>
        <dbReference type="ChEBI" id="CHEBI:597326"/>
    </ligand>
</feature>
<dbReference type="GO" id="GO:0005737">
    <property type="term" value="C:cytoplasm"/>
    <property type="evidence" value="ECO:0007669"/>
    <property type="project" value="UniProtKB-UniRule"/>
</dbReference>
<dbReference type="HAMAP" id="MF_01970">
    <property type="entry name" value="Kynureninase"/>
    <property type="match status" value="1"/>
</dbReference>
<dbReference type="UniPathway" id="UPA00334">
    <property type="reaction ID" value="UER00455"/>
</dbReference>
<comment type="pathway">
    <text evidence="4 6">Cofactor biosynthesis; NAD(+) biosynthesis; quinolinate from L-kynurenine: step 2/3.</text>
</comment>
<comment type="catalytic activity">
    <reaction evidence="4 6">
        <text>L-kynurenine + H2O = anthranilate + L-alanine + H(+)</text>
        <dbReference type="Rhea" id="RHEA:16813"/>
        <dbReference type="ChEBI" id="CHEBI:15377"/>
        <dbReference type="ChEBI" id="CHEBI:15378"/>
        <dbReference type="ChEBI" id="CHEBI:16567"/>
        <dbReference type="ChEBI" id="CHEBI:57959"/>
        <dbReference type="ChEBI" id="CHEBI:57972"/>
        <dbReference type="EC" id="3.7.1.3"/>
    </reaction>
</comment>
<dbReference type="GO" id="GO:0019805">
    <property type="term" value="P:quinolinate biosynthetic process"/>
    <property type="evidence" value="ECO:0007669"/>
    <property type="project" value="UniProtKB-UniRule"/>
</dbReference>
<sequence>MTQILQPTGDRVTREDCVAADAANPLAGFRDRFRLPESVIYLDGNSLGALPVGSAERAAEVVEKEWGTGLIRSWNTAGWFDLPRTLGDKVARLIGGNEGECVVTDTTTLNLFKALASAVRIQQAEHPAKRVILTERDNFPTDVYIAEGLADFLNSAIERVSAETGTAYEVRLIDEDLPLEAALDDDVAVVALSHVNYRTGAMWDMAAVTAAAHDAGALAIWDLAHSAGAVEVDLNDADADYAVGCTYKYLNGGPGSPAFVWVNERHQARFWQPLSGWWSHASPFAMADSYTPADDIRRFMCGTQPVTSLAMVENGLDIALAADMTTVRAVSLELTDLFIRLVRERCGEHPLTLVTPEEHARRGSHASFLHPEGYAVMAALIERGVIGDYREPHVLRFGVTPLYVGFADVYDAVEALRDILDTRAWDAAEFKVRNAVT</sequence>
<comment type="subunit">
    <text evidence="4 6">Homodimer.</text>
</comment>
<feature type="binding site" evidence="4">
    <location>
        <begin position="139"/>
        <end position="142"/>
    </location>
    <ligand>
        <name>pyridoxal 5'-phosphate</name>
        <dbReference type="ChEBI" id="CHEBI:597326"/>
    </ligand>
</feature>
<evidence type="ECO:0000256" key="6">
    <source>
        <dbReference type="PIRNR" id="PIRNR038800"/>
    </source>
</evidence>
<dbReference type="AlphaFoldDB" id="A0A4Q8AFL5"/>
<evidence type="ECO:0000313" key="8">
    <source>
        <dbReference type="Proteomes" id="UP000292685"/>
    </source>
</evidence>
<dbReference type="SUPFAM" id="SSF53383">
    <property type="entry name" value="PLP-dependent transferases"/>
    <property type="match status" value="1"/>
</dbReference>
<reference evidence="7 8" key="1">
    <citation type="submission" date="2019-02" db="EMBL/GenBank/DDBJ databases">
        <title>Sequencing the genomes of 1000 actinobacteria strains.</title>
        <authorList>
            <person name="Klenk H.-P."/>
        </authorList>
    </citation>
    <scope>NUCLEOTIDE SEQUENCE [LARGE SCALE GENOMIC DNA]</scope>
    <source>
        <strain evidence="7 8">DSM 17364</strain>
    </source>
</reference>
<evidence type="ECO:0000256" key="5">
    <source>
        <dbReference type="NCBIfam" id="TIGR01814"/>
    </source>
</evidence>
<dbReference type="InterPro" id="IPR015421">
    <property type="entry name" value="PyrdxlP-dep_Trfase_major"/>
</dbReference>
<dbReference type="GO" id="GO:0030429">
    <property type="term" value="F:kynureninase activity"/>
    <property type="evidence" value="ECO:0007669"/>
    <property type="project" value="UniProtKB-UniRule"/>
</dbReference>
<comment type="caution">
    <text evidence="4">Lacks conserved residue(s) required for the propagation of feature annotation.</text>
</comment>